<evidence type="ECO:0000256" key="1">
    <source>
        <dbReference type="SAM" id="Phobius"/>
    </source>
</evidence>
<organism evidence="2 3">
    <name type="scientific">Canibacter oris</name>
    <dbReference type="NCBI Taxonomy" id="1365628"/>
    <lineage>
        <taxon>Bacteria</taxon>
        <taxon>Bacillati</taxon>
        <taxon>Actinomycetota</taxon>
        <taxon>Actinomycetes</taxon>
        <taxon>Micrococcales</taxon>
        <taxon>Microbacteriaceae</taxon>
        <taxon>Canibacter</taxon>
    </lineage>
</organism>
<evidence type="ECO:0000313" key="3">
    <source>
        <dbReference type="Proteomes" id="UP000571183"/>
    </source>
</evidence>
<keyword evidence="1" id="KW-0812">Transmembrane</keyword>
<feature type="transmembrane region" description="Helical" evidence="1">
    <location>
        <begin position="33"/>
        <end position="53"/>
    </location>
</feature>
<dbReference type="RefSeq" id="WP_183304283.1">
    <property type="nucleotide sequence ID" value="NZ_JACIFD010000003.1"/>
</dbReference>
<dbReference type="AlphaFoldDB" id="A0A840DCA3"/>
<accession>A0A840DCA3</accession>
<proteinExistence type="predicted"/>
<evidence type="ECO:0000313" key="2">
    <source>
        <dbReference type="EMBL" id="MBB4071101.1"/>
    </source>
</evidence>
<dbReference type="Proteomes" id="UP000571183">
    <property type="component" value="Unassembled WGS sequence"/>
</dbReference>
<feature type="transmembrane region" description="Helical" evidence="1">
    <location>
        <begin position="74"/>
        <end position="93"/>
    </location>
</feature>
<keyword evidence="1" id="KW-1133">Transmembrane helix</keyword>
<comment type="caution">
    <text evidence="2">The sequence shown here is derived from an EMBL/GenBank/DDBJ whole genome shotgun (WGS) entry which is preliminary data.</text>
</comment>
<sequence>MFKLPKWYTILLPVIGAICLALAFIAASFGNHLLQVAAAFGGAILVTILYLRVELPLQRKKQAAGYKTQLSTRIVLLFIVAGLVLIGCGALIHELNQGAANLAIDLGAALAIGASAALVWQRFNKTTTR</sequence>
<gene>
    <name evidence="2" type="ORF">F5897_000389</name>
</gene>
<reference evidence="2" key="1">
    <citation type="submission" date="2020-08" db="EMBL/GenBank/DDBJ databases">
        <title>Sequencing the genomes of 1000 actinobacteria strains.</title>
        <authorList>
            <person name="Klenk H.-P."/>
        </authorList>
    </citation>
    <scope>NUCLEOTIDE SEQUENCE [LARGE SCALE GENOMIC DNA]</scope>
    <source>
        <strain evidence="2">DSM 27064</strain>
    </source>
</reference>
<feature type="transmembrane region" description="Helical" evidence="1">
    <location>
        <begin position="99"/>
        <end position="120"/>
    </location>
</feature>
<name>A0A840DCA3_9MICO</name>
<keyword evidence="1" id="KW-0472">Membrane</keyword>
<keyword evidence="3" id="KW-1185">Reference proteome</keyword>
<feature type="transmembrane region" description="Helical" evidence="1">
    <location>
        <begin position="7"/>
        <end position="27"/>
    </location>
</feature>
<protein>
    <submittedName>
        <fullName evidence="2">Putative membrane protein</fullName>
    </submittedName>
</protein>
<dbReference type="EMBL" id="JACIFD010000003">
    <property type="protein sequence ID" value="MBB4071101.1"/>
    <property type="molecule type" value="Genomic_DNA"/>
</dbReference>